<protein>
    <submittedName>
        <fullName evidence="1">Uncharacterized protein</fullName>
    </submittedName>
</protein>
<gene>
    <name evidence="1" type="ORF">PVAG01_05141</name>
</gene>
<dbReference type="EMBL" id="JBFCZG010000004">
    <property type="protein sequence ID" value="KAL3423394.1"/>
    <property type="molecule type" value="Genomic_DNA"/>
</dbReference>
<organism evidence="1 2">
    <name type="scientific">Phlyctema vagabunda</name>
    <dbReference type="NCBI Taxonomy" id="108571"/>
    <lineage>
        <taxon>Eukaryota</taxon>
        <taxon>Fungi</taxon>
        <taxon>Dikarya</taxon>
        <taxon>Ascomycota</taxon>
        <taxon>Pezizomycotina</taxon>
        <taxon>Leotiomycetes</taxon>
        <taxon>Helotiales</taxon>
        <taxon>Dermateaceae</taxon>
        <taxon>Phlyctema</taxon>
    </lineage>
</organism>
<evidence type="ECO:0000313" key="1">
    <source>
        <dbReference type="EMBL" id="KAL3423394.1"/>
    </source>
</evidence>
<proteinExistence type="predicted"/>
<evidence type="ECO:0000313" key="2">
    <source>
        <dbReference type="Proteomes" id="UP001629113"/>
    </source>
</evidence>
<accession>A0ABR4PJ67</accession>
<sequence>MSGYTPTNELQHLQQSQLGSAIVMLLERFGDWLETAHFEDVGGGSQRCVDMDLRQNLDFLLPELGISTLFGSRHWGYTIWRIAGPSAARFRNSKGEAYIYPIRVYSGPRSTISGLALSVGEMTYIKEEVTVTPALVCLFVVAL</sequence>
<keyword evidence="2" id="KW-1185">Reference proteome</keyword>
<name>A0ABR4PJ67_9HELO</name>
<comment type="caution">
    <text evidence="1">The sequence shown here is derived from an EMBL/GenBank/DDBJ whole genome shotgun (WGS) entry which is preliminary data.</text>
</comment>
<dbReference type="Proteomes" id="UP001629113">
    <property type="component" value="Unassembled WGS sequence"/>
</dbReference>
<reference evidence="1 2" key="1">
    <citation type="submission" date="2024-06" db="EMBL/GenBank/DDBJ databases">
        <title>Complete genome of Phlyctema vagabunda strain 19-DSS-EL-015.</title>
        <authorList>
            <person name="Fiorenzani C."/>
        </authorList>
    </citation>
    <scope>NUCLEOTIDE SEQUENCE [LARGE SCALE GENOMIC DNA]</scope>
    <source>
        <strain evidence="1 2">19-DSS-EL-015</strain>
    </source>
</reference>